<feature type="domain" description="SMC hinge" evidence="13">
    <location>
        <begin position="607"/>
        <end position="724"/>
    </location>
</feature>
<dbReference type="EMBL" id="CALNXK010000043">
    <property type="protein sequence ID" value="CAH3127407.1"/>
    <property type="molecule type" value="Genomic_DNA"/>
</dbReference>
<evidence type="ECO:0000256" key="7">
    <source>
        <dbReference type="ARBA" id="ARBA00023054"/>
    </source>
</evidence>
<dbReference type="Pfam" id="PF06470">
    <property type="entry name" value="SMC_hinge"/>
    <property type="match status" value="1"/>
</dbReference>
<feature type="coiled-coil region" evidence="11">
    <location>
        <begin position="1145"/>
        <end position="1172"/>
    </location>
</feature>
<dbReference type="Gene3D" id="3.30.70.1620">
    <property type="match status" value="1"/>
</dbReference>
<keyword evidence="6" id="KW-0498">Mitosis</keyword>
<evidence type="ECO:0000313" key="15">
    <source>
        <dbReference type="Proteomes" id="UP001159405"/>
    </source>
</evidence>
<evidence type="ECO:0000256" key="3">
    <source>
        <dbReference type="ARBA" id="ARBA00005597"/>
    </source>
</evidence>
<reference evidence="14 15" key="1">
    <citation type="submission" date="2022-05" db="EMBL/GenBank/DDBJ databases">
        <authorList>
            <consortium name="Genoscope - CEA"/>
            <person name="William W."/>
        </authorList>
    </citation>
    <scope>NUCLEOTIDE SEQUENCE [LARGE SCALE GENOMIC DNA]</scope>
</reference>
<feature type="region of interest" description="Disordered" evidence="12">
    <location>
        <begin position="249"/>
        <end position="279"/>
    </location>
</feature>
<dbReference type="PIRSF" id="PIRSF005719">
    <property type="entry name" value="SMC"/>
    <property type="match status" value="1"/>
</dbReference>
<dbReference type="InterPro" id="IPR028468">
    <property type="entry name" value="Smc1_ABC"/>
</dbReference>
<dbReference type="Gene3D" id="1.20.1060.20">
    <property type="match status" value="1"/>
</dbReference>
<feature type="compositionally biased region" description="Low complexity" evidence="12">
    <location>
        <begin position="1047"/>
        <end position="1065"/>
    </location>
</feature>
<dbReference type="InterPro" id="IPR003395">
    <property type="entry name" value="RecF/RecN/SMC_N"/>
</dbReference>
<accession>A0ABN8P369</accession>
<evidence type="ECO:0000256" key="5">
    <source>
        <dbReference type="ARBA" id="ARBA00022618"/>
    </source>
</evidence>
<feature type="compositionally biased region" description="Polar residues" evidence="12">
    <location>
        <begin position="1066"/>
        <end position="1076"/>
    </location>
</feature>
<dbReference type="Proteomes" id="UP001159405">
    <property type="component" value="Unassembled WGS sequence"/>
</dbReference>
<evidence type="ECO:0000256" key="8">
    <source>
        <dbReference type="ARBA" id="ARBA00023242"/>
    </source>
</evidence>
<dbReference type="InterPro" id="IPR036277">
    <property type="entry name" value="SMC_hinge_sf"/>
</dbReference>
<comment type="caution">
    <text evidence="14">The sequence shown here is derived from an EMBL/GenBank/DDBJ whole genome shotgun (WGS) entry which is preliminary data.</text>
</comment>
<evidence type="ECO:0000256" key="12">
    <source>
        <dbReference type="SAM" id="MobiDB-lite"/>
    </source>
</evidence>
<sequence length="1333" mass="153840">MGYLQRLELENFKSYKGKHTIGPFKRFTAIIGPNGCGKSNLMDAISFVFGERTQSLRVRTVKDLIHGAPIGKPVANTAMVSAVYAEQDGTEINFTRKIVGSGTEYRIDNKVVSPQQYTKKLEELGILVKAKNFLVFQGTVESIAMKTPKERTQMFEKISRSGELSDDYEKKKQEMQKAEEETSFNYHKKKGIAAEKKEAKAEKEEADKYHKLNQELDNCQLELQLFKLYHNEQGINHLTNELKTKSRDLDKLEKEKNETEQKLKSKKQENAKLSREMASVEKKIASKEAEQNKNKPLYIKAKEKTSHLSKRIENSKKAVAKAKEAHKKHEAEIEELEKELEEVRRAAEQYENDVSGDSQDENVELMEAQLEQYNALKEEAGRETAAVKLELDKIVREQNAEQKTLDQLKQREISLLSQQKHKIDQRKQLEERMEKLDDYIRYSCILCTFPILFDYGLLKQNSFLLQVTRGIPVHKKFYFKIRGRVCCVHYDSEYGQYTRVVNIKLLQKVSVCLHAVCSILSFFDITAMIILHFHLQPQSNHEQVEKLQQEHDALDTEINDANSRHSELCKLLEEVQVELSEAKVDKHENARHQKKQEVLESMKRLFPGVYGRLIELCEPVHKKYTLAITRVLGRNMDAIVVDTEKTGRDCIQYLKEQRADPETFLPLDSLQVKPVQEKYRQSAGSAKLVIDVIKFEPAVIKKALQYACANALVCDRMEDARQLAFSGAERKKTVSLDGTLFQKSGIIKGGVSDLKAKARRWDEKQVDALKRKRDSFLAELKELSKHRRKEPQLQNLKSQIDGLRNRLRYSHKDKETTEKQSLTAISKDLDFIEKELRSLEPKRDELRKSMEKRSTAITNTEKRMNRVEDQVFREFCDQIGVENIRQYEERQLRSQQERAQRRLEFSNQESRLMNQLDYERGRDTKGQLKKLKDSRAADKEEFEKLEAEEKEKLKIIEQVDSELQKLHLEKSSKKSEIDEKEQEIREVKKDVMQCVKDVTAHQKQMTAMETQLEQKRADRHSLLKSCKMEDIFLPFKKGGMNDIDLGEPSSSQPETSSQDQTESSSMDVDSTSTQGAKITYEREANLVIDYSSLSRGLKQLEDPAEIRNMMNELTNKVNKLQTTLQRIQAPNMKALEKLDGVSSRFQETSAEFEQARNKARKAKIEFETVKKERYELFMTAFEHVSTKIDEIYKDIANNPSAQAFLGPEDAEEPYLGGINYNCVAPGKRFRPMDNLSGGEKTVAALALLFSIHSFQPAPFFVLDEIDAALDNTNINKVARYIISETEKRFQCIVISLKEEFYTRAEALIGITAEPDKDCTVSRVFTLDLTQYPE</sequence>
<keyword evidence="5" id="KW-0132">Cell division</keyword>
<feature type="region of interest" description="Disordered" evidence="12">
    <location>
        <begin position="162"/>
        <end position="182"/>
    </location>
</feature>
<proteinExistence type="inferred from homology"/>
<feature type="region of interest" description="Disordered" evidence="12">
    <location>
        <begin position="1039"/>
        <end position="1076"/>
    </location>
</feature>
<keyword evidence="4" id="KW-0158">Chromosome</keyword>
<evidence type="ECO:0000256" key="6">
    <source>
        <dbReference type="ARBA" id="ARBA00022776"/>
    </source>
</evidence>
<dbReference type="Pfam" id="PF02463">
    <property type="entry name" value="SMC_N"/>
    <property type="match status" value="1"/>
</dbReference>
<dbReference type="SUPFAM" id="SSF75553">
    <property type="entry name" value="Smc hinge domain"/>
    <property type="match status" value="1"/>
</dbReference>
<keyword evidence="9" id="KW-0131">Cell cycle</keyword>
<evidence type="ECO:0000256" key="9">
    <source>
        <dbReference type="ARBA" id="ARBA00023306"/>
    </source>
</evidence>
<evidence type="ECO:0000256" key="1">
    <source>
        <dbReference type="ARBA" id="ARBA00004123"/>
    </source>
</evidence>
<comment type="subcellular location">
    <subcellularLocation>
        <location evidence="2">Chromosome</location>
    </subcellularLocation>
    <subcellularLocation>
        <location evidence="1 10">Nucleus</location>
    </subcellularLocation>
</comment>
<keyword evidence="15" id="KW-1185">Reference proteome</keyword>
<dbReference type="PANTHER" id="PTHR18937">
    <property type="entry name" value="STRUCTURAL MAINTENANCE OF CHROMOSOMES SMC FAMILY MEMBER"/>
    <property type="match status" value="1"/>
</dbReference>
<dbReference type="InterPro" id="IPR027417">
    <property type="entry name" value="P-loop_NTPase"/>
</dbReference>
<dbReference type="InterPro" id="IPR024704">
    <property type="entry name" value="SMC"/>
</dbReference>
<dbReference type="CDD" id="cd03275">
    <property type="entry name" value="ABC_SMC1_euk"/>
    <property type="match status" value="1"/>
</dbReference>
<feature type="compositionally biased region" description="Basic and acidic residues" evidence="12">
    <location>
        <begin position="167"/>
        <end position="180"/>
    </location>
</feature>
<evidence type="ECO:0000259" key="13">
    <source>
        <dbReference type="SMART" id="SM00968"/>
    </source>
</evidence>
<dbReference type="PANTHER" id="PTHR18937:SF12">
    <property type="entry name" value="STRUCTURAL MAINTENANCE OF CHROMOSOMES PROTEIN"/>
    <property type="match status" value="1"/>
</dbReference>
<keyword evidence="8 10" id="KW-0539">Nucleus</keyword>
<organism evidence="14 15">
    <name type="scientific">Porites lobata</name>
    <dbReference type="NCBI Taxonomy" id="104759"/>
    <lineage>
        <taxon>Eukaryota</taxon>
        <taxon>Metazoa</taxon>
        <taxon>Cnidaria</taxon>
        <taxon>Anthozoa</taxon>
        <taxon>Hexacorallia</taxon>
        <taxon>Scleractinia</taxon>
        <taxon>Fungiina</taxon>
        <taxon>Poritidae</taxon>
        <taxon>Porites</taxon>
    </lineage>
</organism>
<feature type="compositionally biased region" description="Basic and acidic residues" evidence="12">
    <location>
        <begin position="300"/>
        <end position="316"/>
    </location>
</feature>
<evidence type="ECO:0000256" key="2">
    <source>
        <dbReference type="ARBA" id="ARBA00004286"/>
    </source>
</evidence>
<gene>
    <name evidence="14" type="ORF">PLOB_00032925</name>
</gene>
<feature type="coiled-coil region" evidence="11">
    <location>
        <begin position="889"/>
        <end position="1018"/>
    </location>
</feature>
<feature type="region of interest" description="Disordered" evidence="12">
    <location>
        <begin position="295"/>
        <end position="316"/>
    </location>
</feature>
<keyword evidence="7 11" id="KW-0175">Coiled coil</keyword>
<evidence type="ECO:0000256" key="4">
    <source>
        <dbReference type="ARBA" id="ARBA00022454"/>
    </source>
</evidence>
<feature type="coiled-coil region" evidence="11">
    <location>
        <begin position="544"/>
        <end position="597"/>
    </location>
</feature>
<dbReference type="InterPro" id="IPR010935">
    <property type="entry name" value="SMC_hinge"/>
</dbReference>
<evidence type="ECO:0000256" key="11">
    <source>
        <dbReference type="SAM" id="Coils"/>
    </source>
</evidence>
<evidence type="ECO:0000256" key="10">
    <source>
        <dbReference type="PIRNR" id="PIRNR005719"/>
    </source>
</evidence>
<dbReference type="SMART" id="SM00968">
    <property type="entry name" value="SMC_hinge"/>
    <property type="match status" value="1"/>
</dbReference>
<dbReference type="SUPFAM" id="SSF52540">
    <property type="entry name" value="P-loop containing nucleoside triphosphate hydrolases"/>
    <property type="match status" value="1"/>
</dbReference>
<name>A0ABN8P369_9CNID</name>
<evidence type="ECO:0000313" key="14">
    <source>
        <dbReference type="EMBL" id="CAH3127407.1"/>
    </source>
</evidence>
<dbReference type="Gene3D" id="3.40.50.300">
    <property type="entry name" value="P-loop containing nucleotide triphosphate hydrolases"/>
    <property type="match status" value="2"/>
</dbReference>
<comment type="similarity">
    <text evidence="3">Belongs to the SMC family. SMC1 subfamily.</text>
</comment>
<protein>
    <recommendedName>
        <fullName evidence="10">Structural maintenance of chromosomes protein</fullName>
    </recommendedName>
</protein>